<name>A0A8H4RVP6_9HELO</name>
<dbReference type="InterPro" id="IPR032710">
    <property type="entry name" value="NTF2-like_dom_sf"/>
</dbReference>
<reference evidence="1 2" key="1">
    <citation type="submission" date="2020-03" db="EMBL/GenBank/DDBJ databases">
        <title>Draft Genome Sequence of Cudoniella acicularis.</title>
        <authorList>
            <person name="Buettner E."/>
            <person name="Kellner H."/>
        </authorList>
    </citation>
    <scope>NUCLEOTIDE SEQUENCE [LARGE SCALE GENOMIC DNA]</scope>
    <source>
        <strain evidence="1 2">DSM 108380</strain>
    </source>
</reference>
<comment type="caution">
    <text evidence="1">The sequence shown here is derived from an EMBL/GenBank/DDBJ whole genome shotgun (WGS) entry which is preliminary data.</text>
</comment>
<gene>
    <name evidence="1" type="ORF">G7Y89_g1618</name>
</gene>
<proteinExistence type="predicted"/>
<evidence type="ECO:0000313" key="1">
    <source>
        <dbReference type="EMBL" id="KAF4636458.1"/>
    </source>
</evidence>
<dbReference type="EMBL" id="JAAMPI010000064">
    <property type="protein sequence ID" value="KAF4636458.1"/>
    <property type="molecule type" value="Genomic_DNA"/>
</dbReference>
<dbReference type="AlphaFoldDB" id="A0A8H4RVP6"/>
<dbReference type="Proteomes" id="UP000566819">
    <property type="component" value="Unassembled WGS sequence"/>
</dbReference>
<organism evidence="1 2">
    <name type="scientific">Cudoniella acicularis</name>
    <dbReference type="NCBI Taxonomy" id="354080"/>
    <lineage>
        <taxon>Eukaryota</taxon>
        <taxon>Fungi</taxon>
        <taxon>Dikarya</taxon>
        <taxon>Ascomycota</taxon>
        <taxon>Pezizomycotina</taxon>
        <taxon>Leotiomycetes</taxon>
        <taxon>Helotiales</taxon>
        <taxon>Tricladiaceae</taxon>
        <taxon>Cudoniella</taxon>
    </lineage>
</organism>
<evidence type="ECO:0008006" key="3">
    <source>
        <dbReference type="Google" id="ProtNLM"/>
    </source>
</evidence>
<keyword evidence="2" id="KW-1185">Reference proteome</keyword>
<dbReference type="SUPFAM" id="SSF54427">
    <property type="entry name" value="NTF2-like"/>
    <property type="match status" value="1"/>
</dbReference>
<dbReference type="OrthoDB" id="3775006at2759"/>
<evidence type="ECO:0000313" key="2">
    <source>
        <dbReference type="Proteomes" id="UP000566819"/>
    </source>
</evidence>
<sequence>MAATNNDAIYTKLENLLQIIDGLTSNSTTEEFDAFSAFFSESCITYLQSMREFDEPSIGRQATINALRDGLKQQHVVERRILSRAIAADGLTVFSEMRNRLHVLGQTLDPFFETAVVVFNSEGFITEFKLYSCRSHIVEIIQEKTGKGPYVEVPATKGRWDGRAACCQ</sequence>
<protein>
    <recommendedName>
        <fullName evidence="3">SnoaL-like domain-containing protein</fullName>
    </recommendedName>
</protein>
<accession>A0A8H4RVP6</accession>